<protein>
    <recommendedName>
        <fullName evidence="3">Secreted protein</fullName>
    </recommendedName>
</protein>
<feature type="chain" id="PRO_5002434248" description="Secreted protein" evidence="1">
    <location>
        <begin position="18"/>
        <end position="66"/>
    </location>
</feature>
<dbReference type="AlphaFoldDB" id="A0A0E9WEL6"/>
<reference evidence="2" key="1">
    <citation type="submission" date="2014-11" db="EMBL/GenBank/DDBJ databases">
        <authorList>
            <person name="Amaro Gonzalez C."/>
        </authorList>
    </citation>
    <scope>NUCLEOTIDE SEQUENCE</scope>
</reference>
<reference evidence="2" key="2">
    <citation type="journal article" date="2015" name="Fish Shellfish Immunol.">
        <title>Early steps in the European eel (Anguilla anguilla)-Vibrio vulnificus interaction in the gills: Role of the RtxA13 toxin.</title>
        <authorList>
            <person name="Callol A."/>
            <person name="Pajuelo D."/>
            <person name="Ebbesson L."/>
            <person name="Teles M."/>
            <person name="MacKenzie S."/>
            <person name="Amaro C."/>
        </authorList>
    </citation>
    <scope>NUCLEOTIDE SEQUENCE</scope>
</reference>
<organism evidence="2">
    <name type="scientific">Anguilla anguilla</name>
    <name type="common">European freshwater eel</name>
    <name type="synonym">Muraena anguilla</name>
    <dbReference type="NCBI Taxonomy" id="7936"/>
    <lineage>
        <taxon>Eukaryota</taxon>
        <taxon>Metazoa</taxon>
        <taxon>Chordata</taxon>
        <taxon>Craniata</taxon>
        <taxon>Vertebrata</taxon>
        <taxon>Euteleostomi</taxon>
        <taxon>Actinopterygii</taxon>
        <taxon>Neopterygii</taxon>
        <taxon>Teleostei</taxon>
        <taxon>Anguilliformes</taxon>
        <taxon>Anguillidae</taxon>
        <taxon>Anguilla</taxon>
    </lineage>
</organism>
<evidence type="ECO:0000256" key="1">
    <source>
        <dbReference type="SAM" id="SignalP"/>
    </source>
</evidence>
<proteinExistence type="predicted"/>
<name>A0A0E9WEL6_ANGAN</name>
<evidence type="ECO:0000313" key="2">
    <source>
        <dbReference type="EMBL" id="JAH88731.1"/>
    </source>
</evidence>
<sequence length="66" mass="7852">MAFWIIFQFLVCSNISAQHFVNIRKNKTKTILIQNLWMQIYTVCTCYRHNIPYTSTHTTGYKLYSG</sequence>
<evidence type="ECO:0008006" key="3">
    <source>
        <dbReference type="Google" id="ProtNLM"/>
    </source>
</evidence>
<keyword evidence="1" id="KW-0732">Signal</keyword>
<dbReference type="EMBL" id="GBXM01019846">
    <property type="protein sequence ID" value="JAH88731.1"/>
    <property type="molecule type" value="Transcribed_RNA"/>
</dbReference>
<feature type="signal peptide" evidence="1">
    <location>
        <begin position="1"/>
        <end position="17"/>
    </location>
</feature>
<accession>A0A0E9WEL6</accession>